<feature type="transmembrane region" description="Helical" evidence="6">
    <location>
        <begin position="12"/>
        <end position="33"/>
    </location>
</feature>
<keyword evidence="4 6" id="KW-1133">Transmembrane helix</keyword>
<feature type="transmembrane region" description="Helical" evidence="6">
    <location>
        <begin position="438"/>
        <end position="465"/>
    </location>
</feature>
<dbReference type="EMBL" id="DWWA01000006">
    <property type="protein sequence ID" value="HJC71263.1"/>
    <property type="molecule type" value="Genomic_DNA"/>
</dbReference>
<feature type="transmembrane region" description="Helical" evidence="6">
    <location>
        <begin position="414"/>
        <end position="432"/>
    </location>
</feature>
<feature type="transmembrane region" description="Helical" evidence="6">
    <location>
        <begin position="114"/>
        <end position="132"/>
    </location>
</feature>
<evidence type="ECO:0000256" key="2">
    <source>
        <dbReference type="ARBA" id="ARBA00022475"/>
    </source>
</evidence>
<feature type="transmembrane region" description="Helical" evidence="6">
    <location>
        <begin position="144"/>
        <end position="164"/>
    </location>
</feature>
<feature type="transmembrane region" description="Helical" evidence="6">
    <location>
        <begin position="53"/>
        <end position="71"/>
    </location>
</feature>
<protein>
    <submittedName>
        <fullName evidence="7">Oligosaccharide flippase family protein</fullName>
    </submittedName>
</protein>
<evidence type="ECO:0000256" key="3">
    <source>
        <dbReference type="ARBA" id="ARBA00022692"/>
    </source>
</evidence>
<dbReference type="GO" id="GO:0005886">
    <property type="term" value="C:plasma membrane"/>
    <property type="evidence" value="ECO:0007669"/>
    <property type="project" value="UniProtKB-SubCell"/>
</dbReference>
<reference evidence="7" key="2">
    <citation type="submission" date="2021-04" db="EMBL/GenBank/DDBJ databases">
        <authorList>
            <person name="Gilroy R."/>
        </authorList>
    </citation>
    <scope>NUCLEOTIDE SEQUENCE</scope>
    <source>
        <strain evidence="7">5933</strain>
    </source>
</reference>
<gene>
    <name evidence="7" type="ORF">H9698_00515</name>
</gene>
<reference evidence="7" key="1">
    <citation type="journal article" date="2021" name="PeerJ">
        <title>Extensive microbial diversity within the chicken gut microbiome revealed by metagenomics and culture.</title>
        <authorList>
            <person name="Gilroy R."/>
            <person name="Ravi A."/>
            <person name="Getino M."/>
            <person name="Pursley I."/>
            <person name="Horton D.L."/>
            <person name="Alikhan N.F."/>
            <person name="Baker D."/>
            <person name="Gharbi K."/>
            <person name="Hall N."/>
            <person name="Watson M."/>
            <person name="Adriaenssens E.M."/>
            <person name="Foster-Nyarko E."/>
            <person name="Jarju S."/>
            <person name="Secka A."/>
            <person name="Antonio M."/>
            <person name="Oren A."/>
            <person name="Chaudhuri R.R."/>
            <person name="La Ragione R."/>
            <person name="Hildebrand F."/>
            <person name="Pallen M.J."/>
        </authorList>
    </citation>
    <scope>NUCLEOTIDE SEQUENCE</scope>
    <source>
        <strain evidence="7">5933</strain>
    </source>
</reference>
<sequence>MNKYKRLVSNTILTAINQFSSKLLGILMTAYYTRQLTTGEFGLMDTVQTTGQFFIPLVLLGIQNAVVRFGLESRRSHHKIYTNGLVALGSGYLILLIIWPLLSQFDFIATSVGPYGALMLVFLLTSCFNTLNCQLTRAQGNLRLYAIDGILNSAVTLVCTVFYISGLGLRPEGMLLAVITGDFISAMFLFFALRMWRFVSFRSFDKELMVRMLRFSLPLVSASICWSITNTSDKLFITNILGPEATGLMSACYRLPTLLSIVATMFTEAWQISAFTDGSKAGREAFFSRVFGIYQGIMFMAAAGIIWLCQPIMRVYVGKEFFSAWEFVPLFTFATIFSSLSNFQNSIYMLEMKSGLSLLTMAVGAVLNLILNAALIPSYGIQGAAIATAASYFVIFLIRAFSTRRLLRMSYRPVSLAINVALLCIQSIILLMQKENWAFWLTIATYVTLLFNLKSFVDTVTVLLFRRKKRAKS</sequence>
<comment type="subcellular location">
    <subcellularLocation>
        <location evidence="1">Cell membrane</location>
        <topology evidence="1">Multi-pass membrane protein</topology>
    </subcellularLocation>
</comment>
<feature type="transmembrane region" description="Helical" evidence="6">
    <location>
        <begin position="176"/>
        <end position="196"/>
    </location>
</feature>
<feature type="transmembrane region" description="Helical" evidence="6">
    <location>
        <begin position="381"/>
        <end position="402"/>
    </location>
</feature>
<feature type="transmembrane region" description="Helical" evidence="6">
    <location>
        <begin position="83"/>
        <end position="102"/>
    </location>
</feature>
<dbReference type="InterPro" id="IPR002797">
    <property type="entry name" value="Polysacc_synth"/>
</dbReference>
<feature type="transmembrane region" description="Helical" evidence="6">
    <location>
        <begin position="291"/>
        <end position="313"/>
    </location>
</feature>
<name>A0A9D2TJP2_9FIRM</name>
<dbReference type="PANTHER" id="PTHR30250:SF11">
    <property type="entry name" value="O-ANTIGEN TRANSPORTER-RELATED"/>
    <property type="match status" value="1"/>
</dbReference>
<evidence type="ECO:0000313" key="7">
    <source>
        <dbReference type="EMBL" id="HJC71263.1"/>
    </source>
</evidence>
<evidence type="ECO:0000256" key="6">
    <source>
        <dbReference type="SAM" id="Phobius"/>
    </source>
</evidence>
<comment type="caution">
    <text evidence="7">The sequence shown here is derived from an EMBL/GenBank/DDBJ whole genome shotgun (WGS) entry which is preliminary data.</text>
</comment>
<keyword evidence="3 6" id="KW-0812">Transmembrane</keyword>
<organism evidence="7 8">
    <name type="scientific">Candidatus Ruthenibacterium merdavium</name>
    <dbReference type="NCBI Taxonomy" id="2838752"/>
    <lineage>
        <taxon>Bacteria</taxon>
        <taxon>Bacillati</taxon>
        <taxon>Bacillota</taxon>
        <taxon>Clostridia</taxon>
        <taxon>Eubacteriales</taxon>
        <taxon>Oscillospiraceae</taxon>
        <taxon>Ruthenibacterium</taxon>
    </lineage>
</organism>
<accession>A0A9D2TJP2</accession>
<evidence type="ECO:0000256" key="5">
    <source>
        <dbReference type="ARBA" id="ARBA00023136"/>
    </source>
</evidence>
<dbReference type="Pfam" id="PF01943">
    <property type="entry name" value="Polysacc_synt"/>
    <property type="match status" value="1"/>
</dbReference>
<feature type="transmembrane region" description="Helical" evidence="6">
    <location>
        <begin position="355"/>
        <end position="375"/>
    </location>
</feature>
<evidence type="ECO:0000256" key="1">
    <source>
        <dbReference type="ARBA" id="ARBA00004651"/>
    </source>
</evidence>
<feature type="transmembrane region" description="Helical" evidence="6">
    <location>
        <begin position="325"/>
        <end position="343"/>
    </location>
</feature>
<keyword evidence="5 6" id="KW-0472">Membrane</keyword>
<dbReference type="AlphaFoldDB" id="A0A9D2TJP2"/>
<evidence type="ECO:0000313" key="8">
    <source>
        <dbReference type="Proteomes" id="UP000823918"/>
    </source>
</evidence>
<dbReference type="PANTHER" id="PTHR30250">
    <property type="entry name" value="PST FAMILY PREDICTED COLANIC ACID TRANSPORTER"/>
    <property type="match status" value="1"/>
</dbReference>
<keyword evidence="2" id="KW-1003">Cell membrane</keyword>
<proteinExistence type="predicted"/>
<dbReference type="Proteomes" id="UP000823918">
    <property type="component" value="Unassembled WGS sequence"/>
</dbReference>
<evidence type="ECO:0000256" key="4">
    <source>
        <dbReference type="ARBA" id="ARBA00022989"/>
    </source>
</evidence>
<dbReference type="InterPro" id="IPR050833">
    <property type="entry name" value="Poly_Biosynth_Transport"/>
</dbReference>